<evidence type="ECO:0000313" key="1">
    <source>
        <dbReference type="EMBL" id="PNX66413.1"/>
    </source>
</evidence>
<evidence type="ECO:0000313" key="2">
    <source>
        <dbReference type="Proteomes" id="UP000236291"/>
    </source>
</evidence>
<gene>
    <name evidence="1" type="ORF">L195_g055079</name>
</gene>
<dbReference type="Proteomes" id="UP000236291">
    <property type="component" value="Unassembled WGS sequence"/>
</dbReference>
<reference evidence="1 2" key="2">
    <citation type="journal article" date="2017" name="Front. Plant Sci.">
        <title>Gene Classification and Mining of Molecular Markers Useful in Red Clover (Trifolium pratense) Breeding.</title>
        <authorList>
            <person name="Istvanek J."/>
            <person name="Dluhosova J."/>
            <person name="Dluhos P."/>
            <person name="Patkova L."/>
            <person name="Nedelnik J."/>
            <person name="Repkova J."/>
        </authorList>
    </citation>
    <scope>NUCLEOTIDE SEQUENCE [LARGE SCALE GENOMIC DNA]</scope>
    <source>
        <strain evidence="2">cv. Tatra</strain>
        <tissue evidence="1">Young leaves</tissue>
    </source>
</reference>
<proteinExistence type="predicted"/>
<accession>A0A2K3KJI6</accession>
<organism evidence="1 2">
    <name type="scientific">Trifolium pratense</name>
    <name type="common">Red clover</name>
    <dbReference type="NCBI Taxonomy" id="57577"/>
    <lineage>
        <taxon>Eukaryota</taxon>
        <taxon>Viridiplantae</taxon>
        <taxon>Streptophyta</taxon>
        <taxon>Embryophyta</taxon>
        <taxon>Tracheophyta</taxon>
        <taxon>Spermatophyta</taxon>
        <taxon>Magnoliopsida</taxon>
        <taxon>eudicotyledons</taxon>
        <taxon>Gunneridae</taxon>
        <taxon>Pentapetalae</taxon>
        <taxon>rosids</taxon>
        <taxon>fabids</taxon>
        <taxon>Fabales</taxon>
        <taxon>Fabaceae</taxon>
        <taxon>Papilionoideae</taxon>
        <taxon>50 kb inversion clade</taxon>
        <taxon>NPAAA clade</taxon>
        <taxon>Hologalegina</taxon>
        <taxon>IRL clade</taxon>
        <taxon>Trifolieae</taxon>
        <taxon>Trifolium</taxon>
    </lineage>
</organism>
<sequence>MRPPTTPTTVAGRPPQQLLLNLPFIIFSSLATSTRWKDEGVEERERGGTCALGGRERYGVESVLLIYFDLRVVKGLSWYKTWATCA</sequence>
<name>A0A2K3KJI6_TRIPR</name>
<dbReference type="EMBL" id="ASHM01098866">
    <property type="protein sequence ID" value="PNX66413.1"/>
    <property type="molecule type" value="Genomic_DNA"/>
</dbReference>
<dbReference type="AlphaFoldDB" id="A0A2K3KJI6"/>
<feature type="non-terminal residue" evidence="1">
    <location>
        <position position="86"/>
    </location>
</feature>
<protein>
    <submittedName>
        <fullName evidence="1">Uncharacterized protein</fullName>
    </submittedName>
</protein>
<reference evidence="1 2" key="1">
    <citation type="journal article" date="2014" name="Am. J. Bot.">
        <title>Genome assembly and annotation for red clover (Trifolium pratense; Fabaceae).</title>
        <authorList>
            <person name="Istvanek J."/>
            <person name="Jaros M."/>
            <person name="Krenek A."/>
            <person name="Repkova J."/>
        </authorList>
    </citation>
    <scope>NUCLEOTIDE SEQUENCE [LARGE SCALE GENOMIC DNA]</scope>
    <source>
        <strain evidence="2">cv. Tatra</strain>
        <tissue evidence="1">Young leaves</tissue>
    </source>
</reference>
<comment type="caution">
    <text evidence="1">The sequence shown here is derived from an EMBL/GenBank/DDBJ whole genome shotgun (WGS) entry which is preliminary data.</text>
</comment>